<proteinExistence type="predicted"/>
<dbReference type="SUPFAM" id="SSF55781">
    <property type="entry name" value="GAF domain-like"/>
    <property type="match status" value="1"/>
</dbReference>
<reference evidence="6 7" key="1">
    <citation type="submission" date="2024-09" db="EMBL/GenBank/DDBJ databases">
        <authorList>
            <person name="Sun Q."/>
            <person name="Mori K."/>
        </authorList>
    </citation>
    <scope>NUCLEOTIDE SEQUENCE [LARGE SCALE GENOMIC DNA]</scope>
    <source>
        <strain evidence="6 7">JCM 12520</strain>
    </source>
</reference>
<dbReference type="PANTHER" id="PTHR30136:SF24">
    <property type="entry name" value="HTH-TYPE TRANSCRIPTIONAL REPRESSOR ALLR"/>
    <property type="match status" value="1"/>
</dbReference>
<gene>
    <name evidence="6" type="ORF">ACFFNY_10680</name>
</gene>
<organism evidence="6 7">
    <name type="scientific">Paenibacillus hodogayensis</name>
    <dbReference type="NCBI Taxonomy" id="279208"/>
    <lineage>
        <taxon>Bacteria</taxon>
        <taxon>Bacillati</taxon>
        <taxon>Bacillota</taxon>
        <taxon>Bacilli</taxon>
        <taxon>Bacillales</taxon>
        <taxon>Paenibacillaceae</taxon>
        <taxon>Paenibacillus</taxon>
    </lineage>
</organism>
<dbReference type="InterPro" id="IPR036390">
    <property type="entry name" value="WH_DNA-bd_sf"/>
</dbReference>
<dbReference type="InterPro" id="IPR050707">
    <property type="entry name" value="HTH_MetabolicPath_Reg"/>
</dbReference>
<dbReference type="Gene3D" id="3.30.450.40">
    <property type="match status" value="1"/>
</dbReference>
<evidence type="ECO:0000259" key="4">
    <source>
        <dbReference type="PROSITE" id="PS51077"/>
    </source>
</evidence>
<protein>
    <submittedName>
        <fullName evidence="6">IclR family transcriptional regulator</fullName>
    </submittedName>
</protein>
<dbReference type="SMART" id="SM00346">
    <property type="entry name" value="HTH_ICLR"/>
    <property type="match status" value="1"/>
</dbReference>
<dbReference type="InterPro" id="IPR014757">
    <property type="entry name" value="Tscrpt_reg_IclR_C"/>
</dbReference>
<evidence type="ECO:0000256" key="1">
    <source>
        <dbReference type="ARBA" id="ARBA00023015"/>
    </source>
</evidence>
<sequence length="244" mass="27419">MDQYEVATLKKGLLILAELQQGEPMRLTEIMHRFNLNKSTTFRLLYTLETTGFIQKEGHTYKASEIREQYSSSVTIRLNLLVVPPLHQLAQEIGETAYIGVLHGMKVMTVQVVEGNHAVRSHSRVGDSAYAHLSAFGKVILAHLSDEQLNEMLTHLTRHKATKHTFDDNHLLREHLKVIRQQGYAIDDQETEIGLRCIAAPIFYNGNVIAAVAISGPAARLNRKRDRAVSKKLRECSAQISGLI</sequence>
<dbReference type="SUPFAM" id="SSF46785">
    <property type="entry name" value="Winged helix' DNA-binding domain"/>
    <property type="match status" value="1"/>
</dbReference>
<evidence type="ECO:0000313" key="7">
    <source>
        <dbReference type="Proteomes" id="UP001589619"/>
    </source>
</evidence>
<dbReference type="InterPro" id="IPR029016">
    <property type="entry name" value="GAF-like_dom_sf"/>
</dbReference>
<dbReference type="RefSeq" id="WP_344910641.1">
    <property type="nucleotide sequence ID" value="NZ_BAAAYO010000010.1"/>
</dbReference>
<evidence type="ECO:0000256" key="2">
    <source>
        <dbReference type="ARBA" id="ARBA00023125"/>
    </source>
</evidence>
<dbReference type="Proteomes" id="UP001589619">
    <property type="component" value="Unassembled WGS sequence"/>
</dbReference>
<accession>A0ABV5VUT3</accession>
<dbReference type="InterPro" id="IPR005471">
    <property type="entry name" value="Tscrpt_reg_IclR_N"/>
</dbReference>
<keyword evidence="7" id="KW-1185">Reference proteome</keyword>
<keyword evidence="2" id="KW-0238">DNA-binding</keyword>
<feature type="domain" description="HTH iclR-type" evidence="4">
    <location>
        <begin position="6"/>
        <end position="65"/>
    </location>
</feature>
<dbReference type="Gene3D" id="1.10.10.10">
    <property type="entry name" value="Winged helix-like DNA-binding domain superfamily/Winged helix DNA-binding domain"/>
    <property type="match status" value="1"/>
</dbReference>
<dbReference type="PANTHER" id="PTHR30136">
    <property type="entry name" value="HELIX-TURN-HELIX TRANSCRIPTIONAL REGULATOR, ICLR FAMILY"/>
    <property type="match status" value="1"/>
</dbReference>
<dbReference type="PROSITE" id="PS51077">
    <property type="entry name" value="HTH_ICLR"/>
    <property type="match status" value="1"/>
</dbReference>
<comment type="caution">
    <text evidence="6">The sequence shown here is derived from an EMBL/GenBank/DDBJ whole genome shotgun (WGS) entry which is preliminary data.</text>
</comment>
<keyword evidence="1" id="KW-0805">Transcription regulation</keyword>
<dbReference type="Pfam" id="PF01614">
    <property type="entry name" value="IclR_C"/>
    <property type="match status" value="1"/>
</dbReference>
<evidence type="ECO:0000313" key="6">
    <source>
        <dbReference type="EMBL" id="MFB9752020.1"/>
    </source>
</evidence>
<dbReference type="PROSITE" id="PS51078">
    <property type="entry name" value="ICLR_ED"/>
    <property type="match status" value="1"/>
</dbReference>
<dbReference type="InterPro" id="IPR036388">
    <property type="entry name" value="WH-like_DNA-bd_sf"/>
</dbReference>
<name>A0ABV5VUT3_9BACL</name>
<evidence type="ECO:0000259" key="5">
    <source>
        <dbReference type="PROSITE" id="PS51078"/>
    </source>
</evidence>
<dbReference type="Pfam" id="PF09339">
    <property type="entry name" value="HTH_IclR"/>
    <property type="match status" value="1"/>
</dbReference>
<feature type="domain" description="IclR-ED" evidence="5">
    <location>
        <begin position="62"/>
        <end position="244"/>
    </location>
</feature>
<dbReference type="EMBL" id="JBHMAG010000009">
    <property type="protein sequence ID" value="MFB9752020.1"/>
    <property type="molecule type" value="Genomic_DNA"/>
</dbReference>
<evidence type="ECO:0000256" key="3">
    <source>
        <dbReference type="ARBA" id="ARBA00023163"/>
    </source>
</evidence>
<keyword evidence="3" id="KW-0804">Transcription</keyword>